<dbReference type="RefSeq" id="WP_382407177.1">
    <property type="nucleotide sequence ID" value="NZ_JBHSGU010000002.1"/>
</dbReference>
<comment type="caution">
    <text evidence="2">The sequence shown here is derived from an EMBL/GenBank/DDBJ whole genome shotgun (WGS) entry which is preliminary data.</text>
</comment>
<gene>
    <name evidence="2" type="ORF">ACFO4O_07895</name>
</gene>
<dbReference type="Proteomes" id="UP001595897">
    <property type="component" value="Unassembled WGS sequence"/>
</dbReference>
<evidence type="ECO:0000313" key="3">
    <source>
        <dbReference type="Proteomes" id="UP001595897"/>
    </source>
</evidence>
<keyword evidence="1" id="KW-0732">Signal</keyword>
<evidence type="ECO:0000256" key="1">
    <source>
        <dbReference type="SAM" id="SignalP"/>
    </source>
</evidence>
<feature type="signal peptide" evidence="1">
    <location>
        <begin position="1"/>
        <end position="22"/>
    </location>
</feature>
<sequence length="182" mass="19600">MKQALLSLVVSGLLIGSAAAGAHEHTTKVDLPSFKCGDELLPTIDLLGRGTDFPAFLVQDIEAELIRQDSKAALLEIECSGKPKITGVFKDVQVESGTERALDELTVTFPVKTLVFTGEINWIMHLEHGYEVSGLSTTSPKVIQSFNVVETLNEDGTPLKGSRIQVIKPPSDSVSIQPSSQQ</sequence>
<keyword evidence="3" id="KW-1185">Reference proteome</keyword>
<name>A0ABV9LU81_9ALTE</name>
<organism evidence="2 3">
    <name type="scientific">Glaciecola siphonariae</name>
    <dbReference type="NCBI Taxonomy" id="521012"/>
    <lineage>
        <taxon>Bacteria</taxon>
        <taxon>Pseudomonadati</taxon>
        <taxon>Pseudomonadota</taxon>
        <taxon>Gammaproteobacteria</taxon>
        <taxon>Alteromonadales</taxon>
        <taxon>Alteromonadaceae</taxon>
        <taxon>Glaciecola</taxon>
    </lineage>
</organism>
<reference evidence="3" key="1">
    <citation type="journal article" date="2019" name="Int. J. Syst. Evol. Microbiol.">
        <title>The Global Catalogue of Microorganisms (GCM) 10K type strain sequencing project: providing services to taxonomists for standard genome sequencing and annotation.</title>
        <authorList>
            <consortium name="The Broad Institute Genomics Platform"/>
            <consortium name="The Broad Institute Genome Sequencing Center for Infectious Disease"/>
            <person name="Wu L."/>
            <person name="Ma J."/>
        </authorList>
    </citation>
    <scope>NUCLEOTIDE SEQUENCE [LARGE SCALE GENOMIC DNA]</scope>
    <source>
        <strain evidence="3">KACC 12507</strain>
    </source>
</reference>
<protein>
    <submittedName>
        <fullName evidence="2">Uncharacterized protein</fullName>
    </submittedName>
</protein>
<dbReference type="EMBL" id="JBHSGU010000002">
    <property type="protein sequence ID" value="MFC4700072.1"/>
    <property type="molecule type" value="Genomic_DNA"/>
</dbReference>
<feature type="chain" id="PRO_5046752802" evidence="1">
    <location>
        <begin position="23"/>
        <end position="182"/>
    </location>
</feature>
<accession>A0ABV9LU81</accession>
<evidence type="ECO:0000313" key="2">
    <source>
        <dbReference type="EMBL" id="MFC4700072.1"/>
    </source>
</evidence>
<proteinExistence type="predicted"/>